<dbReference type="GO" id="GO:0006817">
    <property type="term" value="P:phosphate ion transport"/>
    <property type="evidence" value="ECO:0007669"/>
    <property type="project" value="UniProtKB-KW"/>
</dbReference>
<evidence type="ECO:0000256" key="7">
    <source>
        <dbReference type="ARBA" id="ARBA00056181"/>
    </source>
</evidence>
<comment type="subunit">
    <text evidence="3 8">Homodimer.</text>
</comment>
<evidence type="ECO:0000256" key="8">
    <source>
        <dbReference type="PIRNR" id="PIRNR003107"/>
    </source>
</evidence>
<dbReference type="PIRSF" id="PIRSF003107">
    <property type="entry name" value="PhoU"/>
    <property type="match status" value="1"/>
</dbReference>
<comment type="similarity">
    <text evidence="2 8">Belongs to the PhoU family.</text>
</comment>
<dbReference type="GO" id="GO:0030643">
    <property type="term" value="P:intracellular phosphate ion homeostasis"/>
    <property type="evidence" value="ECO:0007669"/>
    <property type="project" value="InterPro"/>
</dbReference>
<dbReference type="RefSeq" id="WP_192533656.1">
    <property type="nucleotide sequence ID" value="NZ_JACZHT010000002.1"/>
</dbReference>
<dbReference type="FunFam" id="1.20.58.220:FF:000004">
    <property type="entry name" value="Phosphate-specific transport system accessory protein PhoU"/>
    <property type="match status" value="1"/>
</dbReference>
<feature type="domain" description="PhoU" evidence="9">
    <location>
        <begin position="126"/>
        <end position="209"/>
    </location>
</feature>
<evidence type="ECO:0000256" key="4">
    <source>
        <dbReference type="ARBA" id="ARBA00022448"/>
    </source>
</evidence>
<evidence type="ECO:0000256" key="6">
    <source>
        <dbReference type="ARBA" id="ARBA00022592"/>
    </source>
</evidence>
<dbReference type="Pfam" id="PF01895">
    <property type="entry name" value="PhoU"/>
    <property type="match status" value="2"/>
</dbReference>
<dbReference type="SUPFAM" id="SSF109755">
    <property type="entry name" value="PhoU-like"/>
    <property type="match status" value="1"/>
</dbReference>
<gene>
    <name evidence="10" type="primary">phoU</name>
    <name evidence="10" type="ORF">IHV25_03255</name>
</gene>
<evidence type="ECO:0000256" key="2">
    <source>
        <dbReference type="ARBA" id="ARBA00008107"/>
    </source>
</evidence>
<evidence type="ECO:0000256" key="1">
    <source>
        <dbReference type="ARBA" id="ARBA00004496"/>
    </source>
</evidence>
<evidence type="ECO:0000256" key="3">
    <source>
        <dbReference type="ARBA" id="ARBA00011738"/>
    </source>
</evidence>
<dbReference type="GO" id="GO:0005737">
    <property type="term" value="C:cytoplasm"/>
    <property type="evidence" value="ECO:0007669"/>
    <property type="project" value="UniProtKB-SubCell"/>
</dbReference>
<keyword evidence="6 8" id="KW-0592">Phosphate transport</keyword>
<comment type="subcellular location">
    <subcellularLocation>
        <location evidence="1 8">Cytoplasm</location>
    </subcellularLocation>
</comment>
<dbReference type="AlphaFoldDB" id="A0A8J6YL38"/>
<dbReference type="GO" id="GO:0045936">
    <property type="term" value="P:negative regulation of phosphate metabolic process"/>
    <property type="evidence" value="ECO:0007669"/>
    <property type="project" value="InterPro"/>
</dbReference>
<keyword evidence="5 8" id="KW-0963">Cytoplasm</keyword>
<organism evidence="10 11">
    <name type="scientific">Phaeovibrio sulfidiphilus</name>
    <dbReference type="NCBI Taxonomy" id="1220600"/>
    <lineage>
        <taxon>Bacteria</taxon>
        <taxon>Pseudomonadati</taxon>
        <taxon>Pseudomonadota</taxon>
        <taxon>Alphaproteobacteria</taxon>
        <taxon>Rhodospirillales</taxon>
        <taxon>Rhodospirillaceae</taxon>
        <taxon>Phaeovibrio</taxon>
    </lineage>
</organism>
<name>A0A8J6YL38_9PROT</name>
<evidence type="ECO:0000256" key="5">
    <source>
        <dbReference type="ARBA" id="ARBA00022490"/>
    </source>
</evidence>
<comment type="caution">
    <text evidence="10">The sequence shown here is derived from an EMBL/GenBank/DDBJ whole genome shotgun (WGS) entry which is preliminary data.</text>
</comment>
<dbReference type="InterPro" id="IPR028366">
    <property type="entry name" value="PhoU"/>
</dbReference>
<dbReference type="EMBL" id="JACZHT010000002">
    <property type="protein sequence ID" value="MBE1236670.1"/>
    <property type="molecule type" value="Genomic_DNA"/>
</dbReference>
<dbReference type="Gene3D" id="1.20.58.220">
    <property type="entry name" value="Phosphate transport system protein phou homolog 2, domain 2"/>
    <property type="match status" value="1"/>
</dbReference>
<protein>
    <recommendedName>
        <fullName evidence="8">Phosphate-specific transport system accessory protein PhoU</fullName>
    </recommendedName>
</protein>
<evidence type="ECO:0000313" key="11">
    <source>
        <dbReference type="Proteomes" id="UP000631034"/>
    </source>
</evidence>
<keyword evidence="11" id="KW-1185">Reference proteome</keyword>
<dbReference type="InterPro" id="IPR038078">
    <property type="entry name" value="PhoU-like_sf"/>
</dbReference>
<dbReference type="Proteomes" id="UP000631034">
    <property type="component" value="Unassembled WGS sequence"/>
</dbReference>
<accession>A0A8J6YL38</accession>
<reference evidence="10" key="1">
    <citation type="submission" date="2020-10" db="EMBL/GenBank/DDBJ databases">
        <title>Genome sequence of the unusual species of purple photosynthetic bacteria, Phaeovibrio sulfidiphilus DSM 23193, type strain.</title>
        <authorList>
            <person name="Kyndt J.A."/>
            <person name="Meyer T.E."/>
        </authorList>
    </citation>
    <scope>NUCLEOTIDE SEQUENCE</scope>
    <source>
        <strain evidence="10">DSM 23193</strain>
    </source>
</reference>
<dbReference type="InterPro" id="IPR026022">
    <property type="entry name" value="PhoU_dom"/>
</dbReference>
<evidence type="ECO:0000313" key="10">
    <source>
        <dbReference type="EMBL" id="MBE1236670.1"/>
    </source>
</evidence>
<dbReference type="PANTHER" id="PTHR42930:SF3">
    <property type="entry name" value="PHOSPHATE-SPECIFIC TRANSPORT SYSTEM ACCESSORY PROTEIN PHOU"/>
    <property type="match status" value="1"/>
</dbReference>
<dbReference type="NCBIfam" id="TIGR02135">
    <property type="entry name" value="phoU_full"/>
    <property type="match status" value="1"/>
</dbReference>
<proteinExistence type="inferred from homology"/>
<dbReference type="PANTHER" id="PTHR42930">
    <property type="entry name" value="PHOSPHATE-SPECIFIC TRANSPORT SYSTEM ACCESSORY PROTEIN PHOU"/>
    <property type="match status" value="1"/>
</dbReference>
<keyword evidence="4 8" id="KW-0813">Transport</keyword>
<evidence type="ECO:0000259" key="9">
    <source>
        <dbReference type="Pfam" id="PF01895"/>
    </source>
</evidence>
<sequence length="241" mass="27046">MTDRHTVRSYDEDLKGLTATILEMGALAESQFARAAKAMATRDTALAREVIEGDARVDALERDVNERSIRLLALRQPMADDLRYIISGFKISADLERIGDYAANLGKRVLVLDRLPETPLVRELEPMADMALVMLRDTLQAYRDRDIDRAMDAWNQDEPLDDLYDVVVKKMSGVMMEDPSLIGACAHLMFIARNIERIGDHATNIAENIYFFISGLPLRMVHPKPAPTTVETDTPDGPETE</sequence>
<feature type="domain" description="PhoU" evidence="9">
    <location>
        <begin position="21"/>
        <end position="109"/>
    </location>
</feature>
<comment type="function">
    <text evidence="7 8">Plays a role in the regulation of phosphate uptake.</text>
</comment>